<evidence type="ECO:0000313" key="2">
    <source>
        <dbReference type="Proteomes" id="UP001153332"/>
    </source>
</evidence>
<organism evidence="1 2">
    <name type="scientific">Lasiodiplodia mahajangana</name>
    <dbReference type="NCBI Taxonomy" id="1108764"/>
    <lineage>
        <taxon>Eukaryota</taxon>
        <taxon>Fungi</taxon>
        <taxon>Dikarya</taxon>
        <taxon>Ascomycota</taxon>
        <taxon>Pezizomycotina</taxon>
        <taxon>Dothideomycetes</taxon>
        <taxon>Dothideomycetes incertae sedis</taxon>
        <taxon>Botryosphaeriales</taxon>
        <taxon>Botryosphaeriaceae</taxon>
        <taxon>Lasiodiplodia</taxon>
    </lineage>
</organism>
<accession>A0ACC2IY85</accession>
<keyword evidence="2" id="KW-1185">Reference proteome</keyword>
<protein>
    <submittedName>
        <fullName evidence="1">Uncharacterized protein</fullName>
    </submittedName>
</protein>
<dbReference type="EMBL" id="JAPUUL010004181">
    <property type="protein sequence ID" value="KAJ8120146.1"/>
    <property type="molecule type" value="Genomic_DNA"/>
</dbReference>
<proteinExistence type="predicted"/>
<gene>
    <name evidence="1" type="ORF">O1611_g10438</name>
</gene>
<name>A0ACC2IY85_9PEZI</name>
<dbReference type="Proteomes" id="UP001153332">
    <property type="component" value="Unassembled WGS sequence"/>
</dbReference>
<reference evidence="1" key="1">
    <citation type="submission" date="2022-12" db="EMBL/GenBank/DDBJ databases">
        <title>Genome Sequence of Lasiodiplodia mahajangana.</title>
        <authorList>
            <person name="Buettner E."/>
        </authorList>
    </citation>
    <scope>NUCLEOTIDE SEQUENCE</scope>
    <source>
        <strain evidence="1">VT137</strain>
    </source>
</reference>
<sequence length="552" mass="61631">MRALSAAVVNPFRLLFSPHAGSADDPPKLDKILLPENVTLSGVGEQLPPVAWNADTTPIAVIDAALELLSRDMSNVTRTSAGVSIFCDNWQQALARGLFSGQAVNTILTGILDGLNAKPVGVLDSKACEKRKLLVIEATIKGMSGRGTGQATSFDYIAWNSILRGASKIQMNTIRIFTKAMTCVPEPHLISVSSGILENLNSFFRALGRATERSTLSRQASKMLVPLMNLGQPELRFILDDATQRLLEYAHADDLSFVNIRFGWLLFLARLPGMDKEYLARTCAALETGITRPPLPESEICHLFLAWINSQVPLRRYDYLLNTVNRNTKDCYFMLGSRLWRTRQFHHTIHFSKFLDSIDRENAIASLARGVSNPRRGGPCTLASIALGVRKPLAAIDILCLFEECRRRKKSFWNSAFGFKALEILTWLPGFDYRKILRLLNIDPSRQFRVQRRRHRLRRLHPAIVAKIVAKPAPSPILTGPHPPRHQASARWPTGNNHADEVCLVYNPATLRQRRGRTHSDSDRAAADVQLQAQVTILGRNGRPRPPQFSCT</sequence>
<comment type="caution">
    <text evidence="1">The sequence shown here is derived from an EMBL/GenBank/DDBJ whole genome shotgun (WGS) entry which is preliminary data.</text>
</comment>
<evidence type="ECO:0000313" key="1">
    <source>
        <dbReference type="EMBL" id="KAJ8120146.1"/>
    </source>
</evidence>